<protein>
    <recommendedName>
        <fullName evidence="9">Isoprenylcysteine carboxyl methyltransferase</fullName>
    </recommendedName>
</protein>
<evidence type="ECO:0000256" key="5">
    <source>
        <dbReference type="SAM" id="MobiDB-lite"/>
    </source>
</evidence>
<dbReference type="PANTHER" id="PTHR12714:SF9">
    <property type="entry name" value="PROTEIN-S-ISOPRENYLCYSTEINE O-METHYLTRANSFERASE"/>
    <property type="match status" value="1"/>
</dbReference>
<evidence type="ECO:0000256" key="4">
    <source>
        <dbReference type="ARBA" id="ARBA00023136"/>
    </source>
</evidence>
<sequence>MPVVALSFLAVYAALGFGWRSWLQRRHTGSMGFNGISGGTGSVEWLAGVGFAVAVAGIILAPTLQLLDVLTPVPVFLSMWIQTLGVVSALFGIAGTLYAQLGMGDSWRIGVDHTETTTLVNTGAFAVARNPVFTAMLVLAFGITLMTPNVLAFIGFAMLFASIELQVRAVEEPYLEAVHGDAYRDYASTVGRFVPRAGRRRTGPPRAEGPGPGRRRRRPRRRRPRPRRRR</sequence>
<feature type="region of interest" description="Disordered" evidence="5">
    <location>
        <begin position="194"/>
        <end position="230"/>
    </location>
</feature>
<evidence type="ECO:0000256" key="6">
    <source>
        <dbReference type="SAM" id="Phobius"/>
    </source>
</evidence>
<evidence type="ECO:0000256" key="2">
    <source>
        <dbReference type="ARBA" id="ARBA00022692"/>
    </source>
</evidence>
<proteinExistence type="predicted"/>
<evidence type="ECO:0000313" key="7">
    <source>
        <dbReference type="EMBL" id="NVN48425.1"/>
    </source>
</evidence>
<comment type="subcellular location">
    <subcellularLocation>
        <location evidence="1">Endomembrane system</location>
        <topology evidence="1">Multi-pass membrane protein</topology>
    </subcellularLocation>
</comment>
<dbReference type="AlphaFoldDB" id="A0A850PM71"/>
<feature type="transmembrane region" description="Helical" evidence="6">
    <location>
        <begin position="135"/>
        <end position="161"/>
    </location>
</feature>
<name>A0A850PM71_9MYCO</name>
<accession>A0A850PM71</accession>
<organism evidence="7 8">
    <name type="scientific">Mycolicibacterium hippocampi</name>
    <dbReference type="NCBI Taxonomy" id="659824"/>
    <lineage>
        <taxon>Bacteria</taxon>
        <taxon>Bacillati</taxon>
        <taxon>Actinomycetota</taxon>
        <taxon>Actinomycetes</taxon>
        <taxon>Mycobacteriales</taxon>
        <taxon>Mycobacteriaceae</taxon>
        <taxon>Mycolicibacterium</taxon>
    </lineage>
</organism>
<feature type="transmembrane region" description="Helical" evidence="6">
    <location>
        <begin position="42"/>
        <end position="61"/>
    </location>
</feature>
<evidence type="ECO:0000256" key="3">
    <source>
        <dbReference type="ARBA" id="ARBA00022989"/>
    </source>
</evidence>
<keyword evidence="2 6" id="KW-0812">Transmembrane</keyword>
<feature type="compositionally biased region" description="Basic residues" evidence="5">
    <location>
        <begin position="213"/>
        <end position="230"/>
    </location>
</feature>
<feature type="transmembrane region" description="Helical" evidence="6">
    <location>
        <begin position="73"/>
        <end position="98"/>
    </location>
</feature>
<dbReference type="GO" id="GO:0016740">
    <property type="term" value="F:transferase activity"/>
    <property type="evidence" value="ECO:0007669"/>
    <property type="project" value="UniProtKB-ARBA"/>
</dbReference>
<evidence type="ECO:0008006" key="9">
    <source>
        <dbReference type="Google" id="ProtNLM"/>
    </source>
</evidence>
<dbReference type="Proteomes" id="UP000570517">
    <property type="component" value="Unassembled WGS sequence"/>
</dbReference>
<reference evidence="7 8" key="1">
    <citation type="submission" date="2020-05" db="EMBL/GenBank/DDBJ databases">
        <title>Draft genome sequence of Mycobacterium hippocampi DL, isolated from European seabass, Dicentrarchus labrax, reared in fish farms.</title>
        <authorList>
            <person name="Stathopoulou P."/>
            <person name="Asimakis E."/>
            <person name="Tzokas K."/>
            <person name="Batargias C."/>
            <person name="Tsiamis G."/>
        </authorList>
    </citation>
    <scope>NUCLEOTIDE SEQUENCE [LARGE SCALE GENOMIC DNA]</scope>
    <source>
        <strain evidence="7 8">DL</strain>
    </source>
</reference>
<dbReference type="EMBL" id="JABFYL010000005">
    <property type="protein sequence ID" value="NVN48425.1"/>
    <property type="molecule type" value="Genomic_DNA"/>
</dbReference>
<keyword evidence="8" id="KW-1185">Reference proteome</keyword>
<evidence type="ECO:0000313" key="8">
    <source>
        <dbReference type="Proteomes" id="UP000570517"/>
    </source>
</evidence>
<comment type="caution">
    <text evidence="7">The sequence shown here is derived from an EMBL/GenBank/DDBJ whole genome shotgun (WGS) entry which is preliminary data.</text>
</comment>
<dbReference type="PANTHER" id="PTHR12714">
    <property type="entry name" value="PROTEIN-S ISOPRENYLCYSTEINE O-METHYLTRANSFERASE"/>
    <property type="match status" value="1"/>
</dbReference>
<gene>
    <name evidence="7" type="ORF">HLY00_4578</name>
</gene>
<dbReference type="GO" id="GO:0012505">
    <property type="term" value="C:endomembrane system"/>
    <property type="evidence" value="ECO:0007669"/>
    <property type="project" value="UniProtKB-SubCell"/>
</dbReference>
<dbReference type="Pfam" id="PF04191">
    <property type="entry name" value="PEMT"/>
    <property type="match status" value="1"/>
</dbReference>
<keyword evidence="3 6" id="KW-1133">Transmembrane helix</keyword>
<keyword evidence="4 6" id="KW-0472">Membrane</keyword>
<dbReference type="Gene3D" id="1.20.120.1630">
    <property type="match status" value="1"/>
</dbReference>
<dbReference type="InterPro" id="IPR007318">
    <property type="entry name" value="Phopholipid_MeTrfase"/>
</dbReference>
<dbReference type="RefSeq" id="WP_178356897.1">
    <property type="nucleotide sequence ID" value="NZ_JABFYL010000005.1"/>
</dbReference>
<evidence type="ECO:0000256" key="1">
    <source>
        <dbReference type="ARBA" id="ARBA00004127"/>
    </source>
</evidence>